<evidence type="ECO:0000313" key="2">
    <source>
        <dbReference type="EMBL" id="KAG7040502.1"/>
    </source>
</evidence>
<sequence>MVEGGRQIHWIDGSFITRKLSARASSRIRSGGRTPTERTIMNQAAGGRPRGGGAKSRPRTPVTSVFALIIVQQPYAYSMVRAEQGKRE</sequence>
<keyword evidence="3" id="KW-1185">Reference proteome</keyword>
<comment type="caution">
    <text evidence="2">The sequence shown here is derived from an EMBL/GenBank/DDBJ whole genome shotgun (WGS) entry which is preliminary data.</text>
</comment>
<evidence type="ECO:0000256" key="1">
    <source>
        <dbReference type="SAM" id="MobiDB-lite"/>
    </source>
</evidence>
<accession>A0A9P7QQ28</accession>
<feature type="region of interest" description="Disordered" evidence="1">
    <location>
        <begin position="40"/>
        <end position="59"/>
    </location>
</feature>
<gene>
    <name evidence="2" type="ORF">JMJ77_003741</name>
</gene>
<dbReference type="EMBL" id="JAESDN010000024">
    <property type="protein sequence ID" value="KAG7040502.1"/>
    <property type="molecule type" value="Genomic_DNA"/>
</dbReference>
<evidence type="ECO:0000313" key="3">
    <source>
        <dbReference type="Proteomes" id="UP000699042"/>
    </source>
</evidence>
<protein>
    <submittedName>
        <fullName evidence="2">Uncharacterized protein</fullName>
    </submittedName>
</protein>
<dbReference type="AlphaFoldDB" id="A0A9P7QQ28"/>
<organism evidence="2 3">
    <name type="scientific">Colletotrichum scovillei</name>
    <dbReference type="NCBI Taxonomy" id="1209932"/>
    <lineage>
        <taxon>Eukaryota</taxon>
        <taxon>Fungi</taxon>
        <taxon>Dikarya</taxon>
        <taxon>Ascomycota</taxon>
        <taxon>Pezizomycotina</taxon>
        <taxon>Sordariomycetes</taxon>
        <taxon>Hypocreomycetidae</taxon>
        <taxon>Glomerellales</taxon>
        <taxon>Glomerellaceae</taxon>
        <taxon>Colletotrichum</taxon>
        <taxon>Colletotrichum acutatum species complex</taxon>
    </lineage>
</organism>
<proteinExistence type="predicted"/>
<reference evidence="2" key="1">
    <citation type="submission" date="2021-05" db="EMBL/GenBank/DDBJ databases">
        <title>Comparative genomics of three Colletotrichum scovillei strains and genetic complementation revealed genes involved fungal growth and virulence on chili pepper.</title>
        <authorList>
            <person name="Hsieh D.-K."/>
            <person name="Chuang S.-C."/>
            <person name="Chen C.-Y."/>
            <person name="Chao Y.-T."/>
            <person name="Lu M.-Y.J."/>
            <person name="Lee M.-H."/>
            <person name="Shih M.-C."/>
        </authorList>
    </citation>
    <scope>NUCLEOTIDE SEQUENCE</scope>
    <source>
        <strain evidence="2">Coll-153</strain>
    </source>
</reference>
<name>A0A9P7QQ28_9PEZI</name>
<dbReference type="Proteomes" id="UP000699042">
    <property type="component" value="Unassembled WGS sequence"/>
</dbReference>